<dbReference type="GO" id="GO:0045892">
    <property type="term" value="P:negative regulation of DNA-templated transcription"/>
    <property type="evidence" value="ECO:0007669"/>
    <property type="project" value="TreeGrafter"/>
</dbReference>
<dbReference type="Proteomes" id="UP000019028">
    <property type="component" value="Chromosome"/>
</dbReference>
<dbReference type="SMART" id="SM00346">
    <property type="entry name" value="HTH_ICLR"/>
    <property type="match status" value="1"/>
</dbReference>
<dbReference type="InterPro" id="IPR014757">
    <property type="entry name" value="Tscrpt_reg_IclR_C"/>
</dbReference>
<dbReference type="Gene3D" id="1.10.10.10">
    <property type="entry name" value="Winged helix-like DNA-binding domain superfamily/Winged helix DNA-binding domain"/>
    <property type="match status" value="1"/>
</dbReference>
<evidence type="ECO:0000256" key="3">
    <source>
        <dbReference type="ARBA" id="ARBA00023163"/>
    </source>
</evidence>
<dbReference type="SUPFAM" id="SSF46785">
    <property type="entry name" value="Winged helix' DNA-binding domain"/>
    <property type="match status" value="1"/>
</dbReference>
<dbReference type="InterPro" id="IPR050707">
    <property type="entry name" value="HTH_MetabolicPath_Reg"/>
</dbReference>
<gene>
    <name evidence="6" type="ORF">Sant_3786</name>
</gene>
<evidence type="ECO:0000313" key="7">
    <source>
        <dbReference type="Proteomes" id="UP000019028"/>
    </source>
</evidence>
<dbReference type="PROSITE" id="PS51077">
    <property type="entry name" value="HTH_ICLR"/>
    <property type="match status" value="1"/>
</dbReference>
<dbReference type="SUPFAM" id="SSF55781">
    <property type="entry name" value="GAF domain-like"/>
    <property type="match status" value="1"/>
</dbReference>
<keyword evidence="7" id="KW-1185">Reference proteome</keyword>
<dbReference type="PATRIC" id="fig|1239307.3.peg.4195"/>
<dbReference type="PANTHER" id="PTHR30136:SF7">
    <property type="entry name" value="HTH-TYPE TRANSCRIPTIONAL REGULATOR KDGR-RELATED"/>
    <property type="match status" value="1"/>
</dbReference>
<feature type="domain" description="IclR-ED" evidence="5">
    <location>
        <begin position="83"/>
        <end position="267"/>
    </location>
</feature>
<dbReference type="PROSITE" id="PS51078">
    <property type="entry name" value="ICLR_ED"/>
    <property type="match status" value="1"/>
</dbReference>
<dbReference type="AlphaFoldDB" id="W0I2R7"/>
<evidence type="ECO:0000259" key="4">
    <source>
        <dbReference type="PROSITE" id="PS51077"/>
    </source>
</evidence>
<name>W0I2R7_9GAMM</name>
<dbReference type="PANTHER" id="PTHR30136">
    <property type="entry name" value="HELIX-TURN-HELIX TRANSCRIPTIONAL REGULATOR, ICLR FAMILY"/>
    <property type="match status" value="1"/>
</dbReference>
<dbReference type="GO" id="GO:0003677">
    <property type="term" value="F:DNA binding"/>
    <property type="evidence" value="ECO:0007669"/>
    <property type="project" value="UniProtKB-KW"/>
</dbReference>
<dbReference type="Gene3D" id="3.30.450.40">
    <property type="match status" value="1"/>
</dbReference>
<organism evidence="6 7">
    <name type="scientific">Sodalis praecaptivus</name>
    <dbReference type="NCBI Taxonomy" id="1239307"/>
    <lineage>
        <taxon>Bacteria</taxon>
        <taxon>Pseudomonadati</taxon>
        <taxon>Pseudomonadota</taxon>
        <taxon>Gammaproteobacteria</taxon>
        <taxon>Enterobacterales</taxon>
        <taxon>Bruguierivoracaceae</taxon>
        <taxon>Sodalis</taxon>
    </lineage>
</organism>
<evidence type="ECO:0000313" key="6">
    <source>
        <dbReference type="EMBL" id="AHF78765.1"/>
    </source>
</evidence>
<dbReference type="KEGG" id="sod:Sant_3786"/>
<dbReference type="InterPro" id="IPR036390">
    <property type="entry name" value="WH_DNA-bd_sf"/>
</dbReference>
<keyword evidence="3" id="KW-0804">Transcription</keyword>
<dbReference type="InterPro" id="IPR005471">
    <property type="entry name" value="Tscrpt_reg_IclR_N"/>
</dbReference>
<keyword evidence="2" id="KW-0238">DNA-binding</keyword>
<keyword evidence="1" id="KW-0805">Transcription regulation</keyword>
<evidence type="ECO:0000256" key="2">
    <source>
        <dbReference type="ARBA" id="ARBA00023125"/>
    </source>
</evidence>
<protein>
    <submittedName>
        <fullName evidence="6">Putative transcriptional regulator</fullName>
    </submittedName>
</protein>
<dbReference type="InterPro" id="IPR036388">
    <property type="entry name" value="WH-like_DNA-bd_sf"/>
</dbReference>
<reference evidence="6 7" key="1">
    <citation type="journal article" date="2014" name="Genome Biol. Evol.">
        <title>Genome degeneration and adaptation in a nascent stage of symbiosis.</title>
        <authorList>
            <person name="Oakeson K.F."/>
            <person name="Gil R."/>
            <person name="Clayton A.L."/>
            <person name="Dunn D.M."/>
            <person name="von Niederhausern A.C."/>
            <person name="Hamil C."/>
            <person name="Aoyagi A."/>
            <person name="Duval B."/>
            <person name="Baca A."/>
            <person name="Silva F.J."/>
            <person name="Vallier A."/>
            <person name="Jackson D.G."/>
            <person name="Latorre A."/>
            <person name="Weiss R.B."/>
            <person name="Heddi A."/>
            <person name="Moya A."/>
            <person name="Dale C."/>
        </authorList>
    </citation>
    <scope>NUCLEOTIDE SEQUENCE [LARGE SCALE GENOMIC DNA]</scope>
    <source>
        <strain evidence="6 7">HS1</strain>
    </source>
</reference>
<evidence type="ECO:0000259" key="5">
    <source>
        <dbReference type="PROSITE" id="PS51078"/>
    </source>
</evidence>
<dbReference type="InterPro" id="IPR029016">
    <property type="entry name" value="GAF-like_dom_sf"/>
</dbReference>
<evidence type="ECO:0000256" key="1">
    <source>
        <dbReference type="ARBA" id="ARBA00023015"/>
    </source>
</evidence>
<dbReference type="Pfam" id="PF01614">
    <property type="entry name" value="IclR_C"/>
    <property type="match status" value="1"/>
</dbReference>
<dbReference type="GO" id="GO:0003700">
    <property type="term" value="F:DNA-binding transcription factor activity"/>
    <property type="evidence" value="ECO:0007669"/>
    <property type="project" value="TreeGrafter"/>
</dbReference>
<accession>W0I2R7</accession>
<feature type="domain" description="HTH iclR-type" evidence="4">
    <location>
        <begin position="22"/>
        <end position="82"/>
    </location>
</feature>
<dbReference type="EMBL" id="CP006569">
    <property type="protein sequence ID" value="AHF78765.1"/>
    <property type="molecule type" value="Genomic_DNA"/>
</dbReference>
<dbReference type="HOGENOM" id="CLU_062618_6_0_6"/>
<sequence>MLLHAINLFPAELGAVMGGKGCNSLVRAEKILTHIAYVGEASFMEILKEFQFPKSSLLNLLNVMVDCGFLIKSERNQYALGIKNYELGCQALHRKNIFEITKRPMQELSLKSGLVCHLGAMESFSAIYLDKVESPNSVPTRKSWIGKTLELHITALGKALLAWKSQEEIDYFLNALVLKGYTENTITEMSVFREELRKTRLRGWAIDNEESTYGAVCLSMPVFNMYNRVNYAISLSGDPAVYSGKNVNSYLKLLRKCAGQVSYGLGYRNENEYLRKGN</sequence>
<proteinExistence type="predicted"/>